<dbReference type="PROSITE" id="PS51257">
    <property type="entry name" value="PROKAR_LIPOPROTEIN"/>
    <property type="match status" value="1"/>
</dbReference>
<evidence type="ECO:0008006" key="3">
    <source>
        <dbReference type="Google" id="ProtNLM"/>
    </source>
</evidence>
<sequence>MKKLLLAAVLCAALVLVSAAGCVGSDPIVGNWQTKPVLGVYVSVEFVNDGTGSIALHTDLSPAEATTAFAWEKTADKTYKITSSDKSLPGGTYTLSDDGKTLSSSTGLIVLNKA</sequence>
<comment type="caution">
    <text evidence="1">The sequence shown here is derived from an EMBL/GenBank/DDBJ whole genome shotgun (WGS) entry which is preliminary data.</text>
</comment>
<gene>
    <name evidence="1" type="ORF">O0S10_01945</name>
</gene>
<evidence type="ECO:0000313" key="1">
    <source>
        <dbReference type="EMBL" id="MCZ0859990.1"/>
    </source>
</evidence>
<evidence type="ECO:0000313" key="2">
    <source>
        <dbReference type="Proteomes" id="UP001141422"/>
    </source>
</evidence>
<organism evidence="1 2">
    <name type="scientific">Methanocorpusculum petauri</name>
    <dbReference type="NCBI Taxonomy" id="3002863"/>
    <lineage>
        <taxon>Archaea</taxon>
        <taxon>Methanobacteriati</taxon>
        <taxon>Methanobacteriota</taxon>
        <taxon>Stenosarchaea group</taxon>
        <taxon>Methanomicrobia</taxon>
        <taxon>Methanomicrobiales</taxon>
        <taxon>Methanocorpusculaceae</taxon>
        <taxon>Methanocorpusculum</taxon>
    </lineage>
</organism>
<protein>
    <recommendedName>
        <fullName evidence="3">Lipoprotein</fullName>
    </recommendedName>
</protein>
<accession>A0ABT4IE18</accession>
<dbReference type="Proteomes" id="UP001141422">
    <property type="component" value="Unassembled WGS sequence"/>
</dbReference>
<name>A0ABT4IE18_9EURY</name>
<keyword evidence="2" id="KW-1185">Reference proteome</keyword>
<reference evidence="1" key="1">
    <citation type="submission" date="2022-12" db="EMBL/GenBank/DDBJ databases">
        <title>Isolation and characterisation of novel Methanocorpusculum spp. from native Australian herbivores indicates the genus is ancestrally host-associated.</title>
        <authorList>
            <person name="Volmer J.G."/>
            <person name="Soo R.M."/>
            <person name="Evans P.N."/>
            <person name="Hoedt E.C."/>
            <person name="Astorga Alsina A.L."/>
            <person name="Woodcroft B.J."/>
            <person name="Tyson G.W."/>
            <person name="Hugenholtz P."/>
            <person name="Morrison M."/>
        </authorList>
    </citation>
    <scope>NUCLEOTIDE SEQUENCE</scope>
    <source>
        <strain evidence="1">MG</strain>
    </source>
</reference>
<proteinExistence type="predicted"/>
<dbReference type="EMBL" id="JAPTGB010000003">
    <property type="protein sequence ID" value="MCZ0859990.1"/>
    <property type="molecule type" value="Genomic_DNA"/>
</dbReference>
<dbReference type="RefSeq" id="WP_268924213.1">
    <property type="nucleotide sequence ID" value="NZ_JAPTGB010000003.1"/>
</dbReference>